<feature type="region of interest" description="Disordered" evidence="1">
    <location>
        <begin position="1"/>
        <end position="126"/>
    </location>
</feature>
<dbReference type="EMBL" id="KB705919">
    <property type="protein sequence ID" value="EMR70196.1"/>
    <property type="molecule type" value="Genomic_DNA"/>
</dbReference>
<dbReference type="Proteomes" id="UP000012174">
    <property type="component" value="Unassembled WGS sequence"/>
</dbReference>
<name>M7TJU6_EUTLA</name>
<feature type="compositionally biased region" description="Low complexity" evidence="1">
    <location>
        <begin position="25"/>
        <end position="36"/>
    </location>
</feature>
<evidence type="ECO:0000313" key="2">
    <source>
        <dbReference type="EMBL" id="EMR70196.1"/>
    </source>
</evidence>
<accession>M7TJU6</accession>
<feature type="compositionally biased region" description="Polar residues" evidence="1">
    <location>
        <begin position="84"/>
        <end position="95"/>
    </location>
</feature>
<dbReference type="HOGENOM" id="CLU_1343242_0_0_1"/>
<dbReference type="KEGG" id="ela:UCREL1_2768"/>
<proteinExistence type="predicted"/>
<gene>
    <name evidence="2" type="ORF">UCREL1_2768</name>
</gene>
<keyword evidence="3" id="KW-1185">Reference proteome</keyword>
<reference evidence="3" key="1">
    <citation type="journal article" date="2013" name="Genome Announc.">
        <title>Draft genome sequence of the grapevine dieback fungus Eutypa lata UCR-EL1.</title>
        <authorList>
            <person name="Blanco-Ulate B."/>
            <person name="Rolshausen P.E."/>
            <person name="Cantu D."/>
        </authorList>
    </citation>
    <scope>NUCLEOTIDE SEQUENCE [LARGE SCALE GENOMIC DNA]</scope>
    <source>
        <strain evidence="3">UCR-EL1</strain>
    </source>
</reference>
<evidence type="ECO:0000313" key="3">
    <source>
        <dbReference type="Proteomes" id="UP000012174"/>
    </source>
</evidence>
<organism evidence="2 3">
    <name type="scientific">Eutypa lata (strain UCR-EL1)</name>
    <name type="common">Grapevine dieback disease fungus</name>
    <name type="synonym">Eutypa armeniacae</name>
    <dbReference type="NCBI Taxonomy" id="1287681"/>
    <lineage>
        <taxon>Eukaryota</taxon>
        <taxon>Fungi</taxon>
        <taxon>Dikarya</taxon>
        <taxon>Ascomycota</taxon>
        <taxon>Pezizomycotina</taxon>
        <taxon>Sordariomycetes</taxon>
        <taxon>Xylariomycetidae</taxon>
        <taxon>Xylariales</taxon>
        <taxon>Diatrypaceae</taxon>
        <taxon>Eutypa</taxon>
    </lineage>
</organism>
<evidence type="ECO:0000256" key="1">
    <source>
        <dbReference type="SAM" id="MobiDB-lite"/>
    </source>
</evidence>
<protein>
    <submittedName>
        <fullName evidence="2">Uncharacterized protein</fullName>
    </submittedName>
</protein>
<feature type="compositionally biased region" description="Polar residues" evidence="1">
    <location>
        <begin position="13"/>
        <end position="24"/>
    </location>
</feature>
<dbReference type="AlphaFoldDB" id="M7TJU6"/>
<sequence length="204" mass="22778">MDADLRGVGFISGTPTKETFTATLPSHSQRRPSQSPETNMAANMDDSDVMLDGSGMSRTSQIENCDESMGYQDDIVLESHKSSPRSYSPNLSTTGKMFPESPTYGSPSLEDISGNSEESEDDDLDLEKSADEALSLWMKGTIKLMTITPRKVKTVKKIRIWQRGKTRISQEHLLNPPIQVAEDNLAEKIEKWDTQIEFVVKPTY</sequence>